<proteinExistence type="evidence at transcript level"/>
<dbReference type="EMBL" id="BT081373">
    <property type="protein sequence ID" value="ACO34931.1"/>
    <property type="molecule type" value="mRNA"/>
</dbReference>
<reference evidence="1" key="1">
    <citation type="submission" date="2009-03" db="EMBL/GenBank/DDBJ databases">
        <authorList>
            <person name="Carlson J."/>
            <person name="Booth B."/>
            <person name="Frise E."/>
            <person name="Sandler J."/>
            <person name="Wan K."/>
            <person name="Yu C."/>
            <person name="Celniker S."/>
        </authorList>
    </citation>
    <scope>NUCLEOTIDE SEQUENCE</scope>
</reference>
<name>C1C3E4_DROME</name>
<organism evidence="1">
    <name type="scientific">Drosophila melanogaster</name>
    <name type="common">Fruit fly</name>
    <dbReference type="NCBI Taxonomy" id="7227"/>
    <lineage>
        <taxon>Eukaryota</taxon>
        <taxon>Metazoa</taxon>
        <taxon>Ecdysozoa</taxon>
        <taxon>Arthropoda</taxon>
        <taxon>Hexapoda</taxon>
        <taxon>Insecta</taxon>
        <taxon>Pterygota</taxon>
        <taxon>Neoptera</taxon>
        <taxon>Endopterygota</taxon>
        <taxon>Diptera</taxon>
        <taxon>Brachycera</taxon>
        <taxon>Muscomorpha</taxon>
        <taxon>Ephydroidea</taxon>
        <taxon>Drosophilidae</taxon>
        <taxon>Drosophila</taxon>
        <taxon>Sophophora</taxon>
    </lineage>
</organism>
<protein>
    <submittedName>
        <fullName evidence="1">MIP09331p</fullName>
    </submittedName>
</protein>
<evidence type="ECO:0000313" key="1">
    <source>
        <dbReference type="EMBL" id="ACO34931.1"/>
    </source>
</evidence>
<gene>
    <name evidence="1" type="primary">CG14207-RB</name>
</gene>
<accession>C1C3E4</accession>
<dbReference type="AlphaFoldDB" id="C1C3E4"/>
<feature type="non-terminal residue" evidence="1">
    <location>
        <position position="1"/>
    </location>
</feature>
<sequence length="74" mass="8119">QPRKAHCKVANKPTHVHVSAPIDKLSLPLLRICGVPIDGRLSTTLARMHTHTDTHIHFGFIADTHSGLTVNQIP</sequence>